<feature type="transmembrane region" description="Helical" evidence="1">
    <location>
        <begin position="41"/>
        <end position="59"/>
    </location>
</feature>
<dbReference type="Proteomes" id="UP000482155">
    <property type="component" value="Unassembled WGS sequence"/>
</dbReference>
<dbReference type="PANTHER" id="PTHR37290:SF1">
    <property type="entry name" value="INNER MEMBRANE PROTEIN YIAA"/>
    <property type="match status" value="1"/>
</dbReference>
<evidence type="ECO:0000313" key="4">
    <source>
        <dbReference type="Proteomes" id="UP000482155"/>
    </source>
</evidence>
<dbReference type="AlphaFoldDB" id="A0A6B3SRX3"/>
<name>A0A6B3SRX3_9BURK</name>
<keyword evidence="1" id="KW-0472">Membrane</keyword>
<feature type="domain" description="YiaAB two helix" evidence="2">
    <location>
        <begin position="83"/>
        <end position="132"/>
    </location>
</feature>
<protein>
    <recommendedName>
        <fullName evidence="2">YiaAB two helix domain-containing protein</fullName>
    </recommendedName>
</protein>
<dbReference type="RefSeq" id="WP_163962145.1">
    <property type="nucleotide sequence ID" value="NZ_JAAIVB010000034.1"/>
</dbReference>
<feature type="domain" description="YiaAB two helix" evidence="2">
    <location>
        <begin position="12"/>
        <end position="63"/>
    </location>
</feature>
<feature type="transmembrane region" description="Helical" evidence="1">
    <location>
        <begin position="108"/>
        <end position="127"/>
    </location>
</feature>
<proteinExistence type="predicted"/>
<dbReference type="Pfam" id="PF05360">
    <property type="entry name" value="YiaAB"/>
    <property type="match status" value="2"/>
</dbReference>
<feature type="transmembrane region" description="Helical" evidence="1">
    <location>
        <begin position="80"/>
        <end position="102"/>
    </location>
</feature>
<comment type="caution">
    <text evidence="3">The sequence shown here is derived from an EMBL/GenBank/DDBJ whole genome shotgun (WGS) entry which is preliminary data.</text>
</comment>
<keyword evidence="4" id="KW-1185">Reference proteome</keyword>
<evidence type="ECO:0000259" key="2">
    <source>
        <dbReference type="Pfam" id="PF05360"/>
    </source>
</evidence>
<dbReference type="InterPro" id="IPR008024">
    <property type="entry name" value="YiaAB"/>
</dbReference>
<dbReference type="GO" id="GO:0006974">
    <property type="term" value="P:DNA damage response"/>
    <property type="evidence" value="ECO:0007669"/>
    <property type="project" value="TreeGrafter"/>
</dbReference>
<dbReference type="PANTHER" id="PTHR37290">
    <property type="entry name" value="INNER MEMBRANE PROTEIN YIAA-RELATED"/>
    <property type="match status" value="1"/>
</dbReference>
<keyword evidence="1" id="KW-0812">Transmembrane</keyword>
<evidence type="ECO:0000256" key="1">
    <source>
        <dbReference type="SAM" id="Phobius"/>
    </source>
</evidence>
<reference evidence="3 4" key="1">
    <citation type="submission" date="2020-02" db="EMBL/GenBank/DDBJ databases">
        <authorList>
            <person name="Kim M.K."/>
        </authorList>
    </citation>
    <scope>NUCLEOTIDE SEQUENCE [LARGE SCALE GENOMIC DNA]</scope>
    <source>
        <strain evidence="3 4">17J57-3</strain>
    </source>
</reference>
<dbReference type="InterPro" id="IPR038972">
    <property type="entry name" value="YiaA-like"/>
</dbReference>
<gene>
    <name evidence="3" type="ORF">G3574_08880</name>
</gene>
<sequence>MNVIIQRDTRAWQMQVWIAFLIAAFLSGVGLAYLPGKPVEYGFMIMGYLFCLTMVFVLAKHVRNGEKQNAAPARNDTRMYGPVVWAGFFIAMGMTGWGLFHLDVNEAYKAFLAVSWLFLVNSAFTLAKMLRDRHDADLIEAAARDQATK</sequence>
<accession>A0A6B3SRX3</accession>
<keyword evidence="1" id="KW-1133">Transmembrane helix</keyword>
<dbReference type="GO" id="GO:0005886">
    <property type="term" value="C:plasma membrane"/>
    <property type="evidence" value="ECO:0007669"/>
    <property type="project" value="TreeGrafter"/>
</dbReference>
<feature type="transmembrane region" description="Helical" evidence="1">
    <location>
        <begin position="16"/>
        <end position="35"/>
    </location>
</feature>
<organism evidence="3 4">
    <name type="scientific">Noviherbaspirillum galbum</name>
    <dbReference type="NCBI Taxonomy" id="2709383"/>
    <lineage>
        <taxon>Bacteria</taxon>
        <taxon>Pseudomonadati</taxon>
        <taxon>Pseudomonadota</taxon>
        <taxon>Betaproteobacteria</taxon>
        <taxon>Burkholderiales</taxon>
        <taxon>Oxalobacteraceae</taxon>
        <taxon>Noviherbaspirillum</taxon>
    </lineage>
</organism>
<evidence type="ECO:0000313" key="3">
    <source>
        <dbReference type="EMBL" id="NEX61192.1"/>
    </source>
</evidence>
<dbReference type="EMBL" id="JAAIVB010000034">
    <property type="protein sequence ID" value="NEX61192.1"/>
    <property type="molecule type" value="Genomic_DNA"/>
</dbReference>